<dbReference type="Pfam" id="PF04325">
    <property type="entry name" value="DUF465"/>
    <property type="match status" value="1"/>
</dbReference>
<name>A0AAF1JW86_9PROT</name>
<accession>A0AAF1JW86</accession>
<dbReference type="Gene3D" id="6.10.280.50">
    <property type="match status" value="1"/>
</dbReference>
<gene>
    <name evidence="2" type="ORF">GXW79_07950</name>
</gene>
<organism evidence="2 3">
    <name type="scientific">Plastoroseomonas arctica</name>
    <dbReference type="NCBI Taxonomy" id="1509237"/>
    <lineage>
        <taxon>Bacteria</taxon>
        <taxon>Pseudomonadati</taxon>
        <taxon>Pseudomonadota</taxon>
        <taxon>Alphaproteobacteria</taxon>
        <taxon>Acetobacterales</taxon>
        <taxon>Acetobacteraceae</taxon>
        <taxon>Plastoroseomonas</taxon>
    </lineage>
</organism>
<sequence length="57" mass="6633">MPTEARISTLETRHGALDRRITEEGQRPAPDPQALNRLKLEKLRLKEAMEKLRQTTH</sequence>
<dbReference type="InterPro" id="IPR038444">
    <property type="entry name" value="DUF465_sf"/>
</dbReference>
<keyword evidence="3" id="KW-1185">Reference proteome</keyword>
<evidence type="ECO:0000313" key="3">
    <source>
        <dbReference type="Proteomes" id="UP001196068"/>
    </source>
</evidence>
<feature type="compositionally biased region" description="Basic and acidic residues" evidence="1">
    <location>
        <begin position="11"/>
        <end position="26"/>
    </location>
</feature>
<comment type="caution">
    <text evidence="2">The sequence shown here is derived from an EMBL/GenBank/DDBJ whole genome shotgun (WGS) entry which is preliminary data.</text>
</comment>
<dbReference type="InterPro" id="IPR007420">
    <property type="entry name" value="DUF465"/>
</dbReference>
<dbReference type="Proteomes" id="UP001196068">
    <property type="component" value="Unassembled WGS sequence"/>
</dbReference>
<protein>
    <submittedName>
        <fullName evidence="2">DUF465 domain-containing protein</fullName>
    </submittedName>
</protein>
<reference evidence="2" key="1">
    <citation type="submission" date="2020-01" db="EMBL/GenBank/DDBJ databases">
        <authorList>
            <person name="Rat A."/>
        </authorList>
    </citation>
    <scope>NUCLEOTIDE SEQUENCE</scope>
    <source>
        <strain evidence="2">LMG 28251</strain>
    </source>
</reference>
<evidence type="ECO:0000313" key="2">
    <source>
        <dbReference type="EMBL" id="MBR0655009.1"/>
    </source>
</evidence>
<dbReference type="AlphaFoldDB" id="A0AAF1JW86"/>
<dbReference type="EMBL" id="JAAEDH010000007">
    <property type="protein sequence ID" value="MBR0655009.1"/>
    <property type="molecule type" value="Genomic_DNA"/>
</dbReference>
<reference evidence="2" key="2">
    <citation type="journal article" date="2021" name="Syst. Appl. Microbiol.">
        <title>Roseomonas hellenica sp. nov., isolated from roots of wild-growing Alkanna tinctoria.</title>
        <authorList>
            <person name="Rat A."/>
            <person name="Naranjo H.D."/>
            <person name="Lebbe L."/>
            <person name="Cnockaert M."/>
            <person name="Krigas N."/>
            <person name="Grigoriadou K."/>
            <person name="Maloupa E."/>
            <person name="Willems A."/>
        </authorList>
    </citation>
    <scope>NUCLEOTIDE SEQUENCE</scope>
    <source>
        <strain evidence="2">LMG 28251</strain>
    </source>
</reference>
<feature type="region of interest" description="Disordered" evidence="1">
    <location>
        <begin position="1"/>
        <end position="34"/>
    </location>
</feature>
<evidence type="ECO:0000256" key="1">
    <source>
        <dbReference type="SAM" id="MobiDB-lite"/>
    </source>
</evidence>
<proteinExistence type="predicted"/>
<dbReference type="RefSeq" id="WP_211873846.1">
    <property type="nucleotide sequence ID" value="NZ_JAAEDH010000007.1"/>
</dbReference>